<dbReference type="PROSITE" id="PS51462">
    <property type="entry name" value="NUDIX"/>
    <property type="match status" value="1"/>
</dbReference>
<dbReference type="CDD" id="cd04681">
    <property type="entry name" value="NUDIX_Hydrolase"/>
    <property type="match status" value="1"/>
</dbReference>
<reference evidence="7" key="1">
    <citation type="submission" date="2016-10" db="EMBL/GenBank/DDBJ databases">
        <authorList>
            <person name="Varghese N."/>
            <person name="Submissions S."/>
        </authorList>
    </citation>
    <scope>NUCLEOTIDE SEQUENCE [LARGE SCALE GENOMIC DNA]</scope>
    <source>
        <strain evidence="7">XJ109</strain>
    </source>
</reference>
<gene>
    <name evidence="6" type="ORF">SAMN05421738_104111</name>
</gene>
<organism evidence="6 7">
    <name type="scientific">Algoriella xinjiangensis</name>
    <dbReference type="NCBI Taxonomy" id="684065"/>
    <lineage>
        <taxon>Bacteria</taxon>
        <taxon>Pseudomonadati</taxon>
        <taxon>Bacteroidota</taxon>
        <taxon>Flavobacteriia</taxon>
        <taxon>Flavobacteriales</taxon>
        <taxon>Weeksellaceae</taxon>
        <taxon>Algoriella</taxon>
    </lineage>
</organism>
<evidence type="ECO:0000256" key="1">
    <source>
        <dbReference type="ARBA" id="ARBA00001946"/>
    </source>
</evidence>
<dbReference type="AlphaFoldDB" id="A0A1I4UTP5"/>
<keyword evidence="3" id="KW-0378">Hydrolase</keyword>
<dbReference type="InterPro" id="IPR050241">
    <property type="entry name" value="NAD-cap_RNA_hydrolase_NudC"/>
</dbReference>
<dbReference type="STRING" id="684065.SAMN05421738_104111"/>
<dbReference type="InterPro" id="IPR000086">
    <property type="entry name" value="NUDIX_hydrolase_dom"/>
</dbReference>
<name>A0A1I4UTP5_9FLAO</name>
<evidence type="ECO:0000313" key="6">
    <source>
        <dbReference type="EMBL" id="SFM92275.1"/>
    </source>
</evidence>
<dbReference type="Pfam" id="PF00293">
    <property type="entry name" value="NUDIX"/>
    <property type="match status" value="1"/>
</dbReference>
<keyword evidence="4" id="KW-0460">Magnesium</keyword>
<proteinExistence type="predicted"/>
<evidence type="ECO:0000259" key="5">
    <source>
        <dbReference type="PROSITE" id="PS51462"/>
    </source>
</evidence>
<dbReference type="GO" id="GO:0035529">
    <property type="term" value="F:NADH pyrophosphatase activity"/>
    <property type="evidence" value="ECO:0007669"/>
    <property type="project" value="TreeGrafter"/>
</dbReference>
<dbReference type="GO" id="GO:0046872">
    <property type="term" value="F:metal ion binding"/>
    <property type="evidence" value="ECO:0007669"/>
    <property type="project" value="UniProtKB-KW"/>
</dbReference>
<dbReference type="Gene3D" id="3.90.79.10">
    <property type="entry name" value="Nucleoside Triphosphate Pyrophosphohydrolase"/>
    <property type="match status" value="1"/>
</dbReference>
<dbReference type="EMBL" id="FOUZ01000004">
    <property type="protein sequence ID" value="SFM92275.1"/>
    <property type="molecule type" value="Genomic_DNA"/>
</dbReference>
<feature type="domain" description="Nudix hydrolase" evidence="5">
    <location>
        <begin position="34"/>
        <end position="166"/>
    </location>
</feature>
<accession>A0A1I4UTP5</accession>
<dbReference type="GO" id="GO:0005829">
    <property type="term" value="C:cytosol"/>
    <property type="evidence" value="ECO:0007669"/>
    <property type="project" value="TreeGrafter"/>
</dbReference>
<evidence type="ECO:0000256" key="2">
    <source>
        <dbReference type="ARBA" id="ARBA00022723"/>
    </source>
</evidence>
<evidence type="ECO:0000313" key="7">
    <source>
        <dbReference type="Proteomes" id="UP000199149"/>
    </source>
</evidence>
<protein>
    <submittedName>
        <fullName evidence="6">NUDIX domain-containing protein</fullName>
    </submittedName>
</protein>
<dbReference type="PROSITE" id="PS00893">
    <property type="entry name" value="NUDIX_BOX"/>
    <property type="match status" value="1"/>
</dbReference>
<keyword evidence="7" id="KW-1185">Reference proteome</keyword>
<evidence type="ECO:0000256" key="4">
    <source>
        <dbReference type="ARBA" id="ARBA00022842"/>
    </source>
</evidence>
<sequence length="172" mass="19762">MIKSFKFCPNCGHSISEFNFRRMACPNCDLVYYQNVAAAVAVILRKDDKLLFTVRNKEPQKGKLDLAGGFTDPDESAERTCQREIEEELGITIPIENFTYFLSKPNNYEYKGIPYKTCDLAFIADFPDEEIVLEKEEIAAVKWIALKDIKLEEIGFDSLRSVVDNYLKLNLK</sequence>
<dbReference type="InterPro" id="IPR015797">
    <property type="entry name" value="NUDIX_hydrolase-like_dom_sf"/>
</dbReference>
<dbReference type="OrthoDB" id="9786141at2"/>
<dbReference type="GO" id="GO:0019677">
    <property type="term" value="P:NAD+ catabolic process"/>
    <property type="evidence" value="ECO:0007669"/>
    <property type="project" value="TreeGrafter"/>
</dbReference>
<dbReference type="PANTHER" id="PTHR42904">
    <property type="entry name" value="NUDIX HYDROLASE, NUDC SUBFAMILY"/>
    <property type="match status" value="1"/>
</dbReference>
<dbReference type="PANTHER" id="PTHR42904:SF12">
    <property type="entry name" value="ADP-RIBOSE PYROPHOSPHATASE-RELATED"/>
    <property type="match status" value="1"/>
</dbReference>
<dbReference type="SUPFAM" id="SSF55811">
    <property type="entry name" value="Nudix"/>
    <property type="match status" value="1"/>
</dbReference>
<evidence type="ECO:0000256" key="3">
    <source>
        <dbReference type="ARBA" id="ARBA00022801"/>
    </source>
</evidence>
<dbReference type="GO" id="GO:0006742">
    <property type="term" value="P:NADP+ catabolic process"/>
    <property type="evidence" value="ECO:0007669"/>
    <property type="project" value="TreeGrafter"/>
</dbReference>
<dbReference type="Proteomes" id="UP000199149">
    <property type="component" value="Unassembled WGS sequence"/>
</dbReference>
<keyword evidence="2" id="KW-0479">Metal-binding</keyword>
<comment type="cofactor">
    <cofactor evidence="1">
        <name>Mg(2+)</name>
        <dbReference type="ChEBI" id="CHEBI:18420"/>
    </cofactor>
</comment>
<dbReference type="InterPro" id="IPR020084">
    <property type="entry name" value="NUDIX_hydrolase_CS"/>
</dbReference>